<evidence type="ECO:0000256" key="3">
    <source>
        <dbReference type="ARBA" id="ARBA00023199"/>
    </source>
</evidence>
<dbReference type="SUPFAM" id="SSF100879">
    <property type="entry name" value="Lesion bypass DNA polymerase (Y-family), little finger domain"/>
    <property type="match status" value="1"/>
</dbReference>
<feature type="domain" description="UmuC" evidence="6">
    <location>
        <begin position="10"/>
        <end position="194"/>
    </location>
</feature>
<dbReference type="Gene3D" id="3.30.70.270">
    <property type="match status" value="1"/>
</dbReference>
<dbReference type="RefSeq" id="WP_167941869.1">
    <property type="nucleotide sequence ID" value="NZ_JAATJA010000002.1"/>
</dbReference>
<dbReference type="Pfam" id="PF11799">
    <property type="entry name" value="IMS_C"/>
    <property type="match status" value="1"/>
</dbReference>
<dbReference type="GO" id="GO:0003887">
    <property type="term" value="F:DNA-directed DNA polymerase activity"/>
    <property type="evidence" value="ECO:0007669"/>
    <property type="project" value="TreeGrafter"/>
</dbReference>
<keyword evidence="3" id="KW-0741">SOS mutagenesis</keyword>
<evidence type="ECO:0000256" key="2">
    <source>
        <dbReference type="ARBA" id="ARBA00022763"/>
    </source>
</evidence>
<evidence type="ECO:0000256" key="5">
    <source>
        <dbReference type="ARBA" id="ARBA00023236"/>
    </source>
</evidence>
<evidence type="ECO:0000256" key="1">
    <source>
        <dbReference type="ARBA" id="ARBA00010945"/>
    </source>
</evidence>
<dbReference type="CDD" id="cd01700">
    <property type="entry name" value="PolY_Pol_V_umuC"/>
    <property type="match status" value="1"/>
</dbReference>
<dbReference type="Pfam" id="PF13438">
    <property type="entry name" value="DUF4113"/>
    <property type="match status" value="1"/>
</dbReference>
<dbReference type="SUPFAM" id="SSF56672">
    <property type="entry name" value="DNA/RNA polymerases"/>
    <property type="match status" value="1"/>
</dbReference>
<dbReference type="PANTHER" id="PTHR11076:SF34">
    <property type="entry name" value="PROTEIN UMUC"/>
    <property type="match status" value="1"/>
</dbReference>
<evidence type="ECO:0000256" key="4">
    <source>
        <dbReference type="ARBA" id="ARBA00023204"/>
    </source>
</evidence>
<comment type="similarity">
    <text evidence="1">Belongs to the DNA polymerase type-Y family.</text>
</comment>
<reference evidence="7 8" key="1">
    <citation type="submission" date="2020-03" db="EMBL/GenBank/DDBJ databases">
        <title>Genomic Encyclopedia of Type Strains, Phase IV (KMG-IV): sequencing the most valuable type-strain genomes for metagenomic binning, comparative biology and taxonomic classification.</title>
        <authorList>
            <person name="Goeker M."/>
        </authorList>
    </citation>
    <scope>NUCLEOTIDE SEQUENCE [LARGE SCALE GENOMIC DNA]</scope>
    <source>
        <strain evidence="7 8">DSM 24233</strain>
    </source>
</reference>
<dbReference type="InterPro" id="IPR043502">
    <property type="entry name" value="DNA/RNA_pol_sf"/>
</dbReference>
<dbReference type="Pfam" id="PF00817">
    <property type="entry name" value="IMS"/>
    <property type="match status" value="1"/>
</dbReference>
<proteinExistence type="inferred from homology"/>
<dbReference type="EMBL" id="JAATJA010000002">
    <property type="protein sequence ID" value="NJB68832.1"/>
    <property type="molecule type" value="Genomic_DNA"/>
</dbReference>
<keyword evidence="4" id="KW-0234">DNA repair</keyword>
<dbReference type="AlphaFoldDB" id="A0A846QQR1"/>
<evidence type="ECO:0000313" key="7">
    <source>
        <dbReference type="EMBL" id="NJB68832.1"/>
    </source>
</evidence>
<dbReference type="Gene3D" id="3.40.1170.60">
    <property type="match status" value="1"/>
</dbReference>
<dbReference type="InterPro" id="IPR001126">
    <property type="entry name" value="UmuC"/>
</dbReference>
<dbReference type="Proteomes" id="UP000580856">
    <property type="component" value="Unassembled WGS sequence"/>
</dbReference>
<dbReference type="GO" id="GO:0006281">
    <property type="term" value="P:DNA repair"/>
    <property type="evidence" value="ECO:0007669"/>
    <property type="project" value="UniProtKB-KW"/>
</dbReference>
<dbReference type="GO" id="GO:0042276">
    <property type="term" value="P:error-prone translesion synthesis"/>
    <property type="evidence" value="ECO:0007669"/>
    <property type="project" value="TreeGrafter"/>
</dbReference>
<dbReference type="InterPro" id="IPR025188">
    <property type="entry name" value="DUF4113"/>
</dbReference>
<dbReference type="Gene3D" id="1.10.150.20">
    <property type="entry name" value="5' to 3' exonuclease, C-terminal subdomain"/>
    <property type="match status" value="1"/>
</dbReference>
<protein>
    <submittedName>
        <fullName evidence="7">DNA polymerase V</fullName>
    </submittedName>
</protein>
<dbReference type="GO" id="GO:0005829">
    <property type="term" value="C:cytosol"/>
    <property type="evidence" value="ECO:0007669"/>
    <property type="project" value="TreeGrafter"/>
</dbReference>
<dbReference type="PANTHER" id="PTHR11076">
    <property type="entry name" value="DNA REPAIR POLYMERASE UMUC / TRANSFERASE FAMILY MEMBER"/>
    <property type="match status" value="1"/>
</dbReference>
<name>A0A846QQR1_9BACT</name>
<evidence type="ECO:0000313" key="8">
    <source>
        <dbReference type="Proteomes" id="UP000580856"/>
    </source>
</evidence>
<keyword evidence="5" id="KW-0742">SOS response</keyword>
<comment type="caution">
    <text evidence="7">The sequence shown here is derived from an EMBL/GenBank/DDBJ whole genome shotgun (WGS) entry which is preliminary data.</text>
</comment>
<gene>
    <name evidence="7" type="ORF">GGQ74_002505</name>
</gene>
<dbReference type="InterPro" id="IPR043128">
    <property type="entry name" value="Rev_trsase/Diguanyl_cyclase"/>
</dbReference>
<dbReference type="PROSITE" id="PS50173">
    <property type="entry name" value="UMUC"/>
    <property type="match status" value="1"/>
</dbReference>
<accession>A0A846QQR1</accession>
<organism evidence="7 8">
    <name type="scientific">Desulfobaculum xiamenense</name>
    <dbReference type="NCBI Taxonomy" id="995050"/>
    <lineage>
        <taxon>Bacteria</taxon>
        <taxon>Pseudomonadati</taxon>
        <taxon>Thermodesulfobacteriota</taxon>
        <taxon>Desulfovibrionia</taxon>
        <taxon>Desulfovibrionales</taxon>
        <taxon>Desulfovibrionaceae</taxon>
        <taxon>Desulfobaculum</taxon>
    </lineage>
</organism>
<keyword evidence="2" id="KW-0227">DNA damage</keyword>
<dbReference type="InterPro" id="IPR036775">
    <property type="entry name" value="DNA_pol_Y-fam_lit_finger_sf"/>
</dbReference>
<dbReference type="GO" id="GO:0009432">
    <property type="term" value="P:SOS response"/>
    <property type="evidence" value="ECO:0007669"/>
    <property type="project" value="UniProtKB-KW"/>
</dbReference>
<sequence length="436" mass="47732">MPTTAQPAMYALVDCNNFYVSCERAFAPSLARVPVVVLSNNDGCVISRSAEAKALGIRMAEPAYKREGFFRHHGVRVFSSNYALYGDMSRRVMDTLATFAPDMEIYSIDEAFLHLTPCAGTTLTDLARAIRTRVGQWTGIPVSVGIGPSKTLAKIASRHAKRAQDCDGVFDLAAHPDPDAILAGTDVGDVWGVGRRYAEMLTRHGVRTALALRDMPDDWVRRRMTIRGLMTVHELRGVSCIPLEDAPAPRRSVLASRSFGHPVTDPTDLREAVAAHTTRAAEKLRREHLVAAHVGVFVSTNPHRPDLPQHSASRTLQLPVATAHTPTLIKAALRILDGIFRSGYAYIKAGVTLTGLEDAGTRQLSLLTIAPDPIVDTDPRGEALMKALDGINSKWGRDTVQYAASGVAREWDMRQARLSRRFTTNWDELPIAHIGS</sequence>
<dbReference type="GO" id="GO:0003684">
    <property type="term" value="F:damaged DNA binding"/>
    <property type="evidence" value="ECO:0007669"/>
    <property type="project" value="InterPro"/>
</dbReference>
<keyword evidence="8" id="KW-1185">Reference proteome</keyword>
<dbReference type="Gene3D" id="3.30.1490.100">
    <property type="entry name" value="DNA polymerase, Y-family, little finger domain"/>
    <property type="match status" value="1"/>
</dbReference>
<dbReference type="InterPro" id="IPR050116">
    <property type="entry name" value="DNA_polymerase-Y"/>
</dbReference>
<evidence type="ECO:0000259" key="6">
    <source>
        <dbReference type="PROSITE" id="PS50173"/>
    </source>
</evidence>
<dbReference type="InterPro" id="IPR017961">
    <property type="entry name" value="DNA_pol_Y-fam_little_finger"/>
</dbReference>